<keyword evidence="2" id="KW-0812">Transmembrane</keyword>
<sequence>MSGKSSKRPLILVTVCAALFIGLLIAVIVIVLKKDDVSPAPYLPQECPSASNLEHITGQKDGLGVSWYTGNITVKEDITRLRDVALDLNDQCCVNKIGKGTLEYFHDLTSTMIASVEVDIRSLSKSWDGLRLALNIDQNLTLIVTMNEETNAYERLWDVLLARNDIDENKLLYNMKGYSAAFKTMSSSAGSPLIYFDIMPRDASKIIWSHNTDTWEQLNAATEGNVMMIEGDIRLFAEGTSNKTDTPIMAHDEGDYNNLSFAQWLDAIIKVDKGMKFDFKSIGAVRPALTITNRRLEINGPIWLNADLLAGPGQKPPTVPAQEFLDAVELFPEATLSIGWTTIQKGNNTHLKYTMDNVQEIHELCRNLSQPVTFPVRAEQFRDSLDEFDWLLSQSRSYTLTIWTGKGDNVTQDDMTFMKGQFERSRVYFDLPRNDATENVLDSYKSDDKVEA</sequence>
<dbReference type="EMBL" id="CP111025">
    <property type="protein sequence ID" value="WAR25596.1"/>
    <property type="molecule type" value="Genomic_DNA"/>
</dbReference>
<evidence type="ECO:0000256" key="1">
    <source>
        <dbReference type="ARBA" id="ARBA00044953"/>
    </source>
</evidence>
<keyword evidence="2" id="KW-1133">Transmembrane helix</keyword>
<accession>A0ABY7FXZ3</accession>
<feature type="transmembrane region" description="Helical" evidence="2">
    <location>
        <begin position="12"/>
        <end position="32"/>
    </location>
</feature>
<dbReference type="PANTHER" id="PTHR21184:SF6">
    <property type="entry name" value="CONSERVED PLASMA MEMBRANE PROTEIN"/>
    <property type="match status" value="1"/>
</dbReference>
<evidence type="ECO:0000313" key="5">
    <source>
        <dbReference type="Proteomes" id="UP001164746"/>
    </source>
</evidence>
<keyword evidence="2" id="KW-0472">Membrane</keyword>
<evidence type="ECO:0000313" key="4">
    <source>
        <dbReference type="EMBL" id="WAR25596.1"/>
    </source>
</evidence>
<dbReference type="InterPro" id="IPR019356">
    <property type="entry name" value="Menorin_dom"/>
</dbReference>
<dbReference type="Proteomes" id="UP001164746">
    <property type="component" value="Chromosome 14"/>
</dbReference>
<name>A0ABY7FXZ3_MYAAR</name>
<reference evidence="4" key="1">
    <citation type="submission" date="2022-11" db="EMBL/GenBank/DDBJ databases">
        <title>Centuries of genome instability and evolution in soft-shell clam transmissible cancer (bioRxiv).</title>
        <authorList>
            <person name="Hart S.F.M."/>
            <person name="Yonemitsu M.A."/>
            <person name="Giersch R.M."/>
            <person name="Beal B.F."/>
            <person name="Arriagada G."/>
            <person name="Davis B.W."/>
            <person name="Ostrander E.A."/>
            <person name="Goff S.P."/>
            <person name="Metzger M.J."/>
        </authorList>
    </citation>
    <scope>NUCLEOTIDE SEQUENCE</scope>
    <source>
        <strain evidence="4">MELC-2E11</strain>
        <tissue evidence="4">Siphon/mantle</tissue>
    </source>
</reference>
<gene>
    <name evidence="4" type="ORF">MAR_011300</name>
</gene>
<evidence type="ECO:0000256" key="2">
    <source>
        <dbReference type="SAM" id="Phobius"/>
    </source>
</evidence>
<comment type="similarity">
    <text evidence="1">Belongs to the menorin family.</text>
</comment>
<protein>
    <submittedName>
        <fullName evidence="4">F151B-like protein</fullName>
    </submittedName>
</protein>
<organism evidence="4 5">
    <name type="scientific">Mya arenaria</name>
    <name type="common">Soft-shell clam</name>
    <dbReference type="NCBI Taxonomy" id="6604"/>
    <lineage>
        <taxon>Eukaryota</taxon>
        <taxon>Metazoa</taxon>
        <taxon>Spiralia</taxon>
        <taxon>Lophotrochozoa</taxon>
        <taxon>Mollusca</taxon>
        <taxon>Bivalvia</taxon>
        <taxon>Autobranchia</taxon>
        <taxon>Heteroconchia</taxon>
        <taxon>Euheterodonta</taxon>
        <taxon>Imparidentia</taxon>
        <taxon>Neoheterodontei</taxon>
        <taxon>Myida</taxon>
        <taxon>Myoidea</taxon>
        <taxon>Myidae</taxon>
        <taxon>Mya</taxon>
    </lineage>
</organism>
<keyword evidence="5" id="KW-1185">Reference proteome</keyword>
<dbReference type="PANTHER" id="PTHR21184">
    <property type="entry name" value="MENORIN (DENDRITIC BRANCHING PROTEIN)"/>
    <property type="match status" value="1"/>
</dbReference>
<dbReference type="Pfam" id="PF10223">
    <property type="entry name" value="Menorin_N"/>
    <property type="match status" value="1"/>
</dbReference>
<evidence type="ECO:0000259" key="3">
    <source>
        <dbReference type="Pfam" id="PF10223"/>
    </source>
</evidence>
<feature type="domain" description="Menorin-like" evidence="3">
    <location>
        <begin position="202"/>
        <end position="433"/>
    </location>
</feature>
<proteinExistence type="inferred from homology"/>